<dbReference type="AlphaFoldDB" id="M2N2G8"/>
<dbReference type="EMBL" id="KB445553">
    <property type="protein sequence ID" value="EMC98118.1"/>
    <property type="molecule type" value="Genomic_DNA"/>
</dbReference>
<gene>
    <name evidence="1" type="ORF">BAUCODRAFT_22949</name>
</gene>
<dbReference type="KEGG" id="bcom:BAUCODRAFT_22949"/>
<dbReference type="HOGENOM" id="CLU_1916690_0_0_1"/>
<keyword evidence="2" id="KW-1185">Reference proteome</keyword>
<reference evidence="1 2" key="1">
    <citation type="journal article" date="2012" name="PLoS Pathog.">
        <title>Diverse lifestyles and strategies of plant pathogenesis encoded in the genomes of eighteen Dothideomycetes fungi.</title>
        <authorList>
            <person name="Ohm R.A."/>
            <person name="Feau N."/>
            <person name="Henrissat B."/>
            <person name="Schoch C.L."/>
            <person name="Horwitz B.A."/>
            <person name="Barry K.W."/>
            <person name="Condon B.J."/>
            <person name="Copeland A.C."/>
            <person name="Dhillon B."/>
            <person name="Glaser F."/>
            <person name="Hesse C.N."/>
            <person name="Kosti I."/>
            <person name="LaButti K."/>
            <person name="Lindquist E.A."/>
            <person name="Lucas S."/>
            <person name="Salamov A.A."/>
            <person name="Bradshaw R.E."/>
            <person name="Ciuffetti L."/>
            <person name="Hamelin R.C."/>
            <person name="Kema G.H.J."/>
            <person name="Lawrence C."/>
            <person name="Scott J.A."/>
            <person name="Spatafora J.W."/>
            <person name="Turgeon B.G."/>
            <person name="de Wit P.J.G.M."/>
            <person name="Zhong S."/>
            <person name="Goodwin S.B."/>
            <person name="Grigoriev I.V."/>
        </authorList>
    </citation>
    <scope>NUCLEOTIDE SEQUENCE [LARGE SCALE GENOMIC DNA]</scope>
    <source>
        <strain evidence="1 2">UAMH 10762</strain>
    </source>
</reference>
<dbReference type="Proteomes" id="UP000011761">
    <property type="component" value="Unassembled WGS sequence"/>
</dbReference>
<dbReference type="GeneID" id="19109967"/>
<proteinExistence type="predicted"/>
<sequence length="132" mass="14320">MTLLDSCETGATLSAQGEEVKMPLSSTEVVVTGRPLCRIVERASTSTLKSRGEGTEDCAIAAHQLPDATSVGNVTHNTIGDNDRSISTSQAIRRSQTRLCFFLDESALSKTNRHGRHEKRWVWVSRTTSSAG</sequence>
<organism evidence="1 2">
    <name type="scientific">Baudoinia panamericana (strain UAMH 10762)</name>
    <name type="common">Angels' share fungus</name>
    <name type="synonym">Baudoinia compniacensis (strain UAMH 10762)</name>
    <dbReference type="NCBI Taxonomy" id="717646"/>
    <lineage>
        <taxon>Eukaryota</taxon>
        <taxon>Fungi</taxon>
        <taxon>Dikarya</taxon>
        <taxon>Ascomycota</taxon>
        <taxon>Pezizomycotina</taxon>
        <taxon>Dothideomycetes</taxon>
        <taxon>Dothideomycetidae</taxon>
        <taxon>Mycosphaerellales</taxon>
        <taxon>Teratosphaeriaceae</taxon>
        <taxon>Baudoinia</taxon>
    </lineage>
</organism>
<protein>
    <submittedName>
        <fullName evidence="1">Uncharacterized protein</fullName>
    </submittedName>
</protein>
<dbReference type="RefSeq" id="XP_007674305.1">
    <property type="nucleotide sequence ID" value="XM_007676115.1"/>
</dbReference>
<evidence type="ECO:0000313" key="2">
    <source>
        <dbReference type="Proteomes" id="UP000011761"/>
    </source>
</evidence>
<evidence type="ECO:0000313" key="1">
    <source>
        <dbReference type="EMBL" id="EMC98118.1"/>
    </source>
</evidence>
<name>M2N2G8_BAUPA</name>
<accession>M2N2G8</accession>